<dbReference type="EMBL" id="ATLV01027148">
    <property type="status" value="NOT_ANNOTATED_CDS"/>
    <property type="molecule type" value="Genomic_DNA"/>
</dbReference>
<sequence>MDIAPFLRWWHGDGRASWKPRKSLRKKKGCINLPEPDHLSGVKYPPPKRATRWTREGGRRGIEAYLNIGSLVSPST</sequence>
<protein>
    <submittedName>
        <fullName evidence="2 3">Acyl-CoA dehydrogenase</fullName>
    </submittedName>
</protein>
<proteinExistence type="predicted"/>
<dbReference type="Proteomes" id="UP000030765">
    <property type="component" value="Unassembled WGS sequence"/>
</dbReference>
<name>A0A084WUV1_ANOSI</name>
<dbReference type="EnsemblMetazoa" id="ASIC022248-RA">
    <property type="protein sequence ID" value="ASIC022248-PA"/>
    <property type="gene ID" value="ASIC022248"/>
</dbReference>
<reference evidence="2 4" key="1">
    <citation type="journal article" date="2014" name="BMC Genomics">
        <title>Genome sequence of Anopheles sinensis provides insight into genetics basis of mosquito competence for malaria parasites.</title>
        <authorList>
            <person name="Zhou D."/>
            <person name="Zhang D."/>
            <person name="Ding G."/>
            <person name="Shi L."/>
            <person name="Hou Q."/>
            <person name="Ye Y."/>
            <person name="Xu Y."/>
            <person name="Zhou H."/>
            <person name="Xiong C."/>
            <person name="Li S."/>
            <person name="Yu J."/>
            <person name="Hong S."/>
            <person name="Yu X."/>
            <person name="Zou P."/>
            <person name="Chen C."/>
            <person name="Chang X."/>
            <person name="Wang W."/>
            <person name="Lv Y."/>
            <person name="Sun Y."/>
            <person name="Ma L."/>
            <person name="Shen B."/>
            <person name="Zhu C."/>
        </authorList>
    </citation>
    <scope>NUCLEOTIDE SEQUENCE [LARGE SCALE GENOMIC DNA]</scope>
</reference>
<organism evidence="2">
    <name type="scientific">Anopheles sinensis</name>
    <name type="common">Mosquito</name>
    <dbReference type="NCBI Taxonomy" id="74873"/>
    <lineage>
        <taxon>Eukaryota</taxon>
        <taxon>Metazoa</taxon>
        <taxon>Ecdysozoa</taxon>
        <taxon>Arthropoda</taxon>
        <taxon>Hexapoda</taxon>
        <taxon>Insecta</taxon>
        <taxon>Pterygota</taxon>
        <taxon>Neoptera</taxon>
        <taxon>Endopterygota</taxon>
        <taxon>Diptera</taxon>
        <taxon>Nematocera</taxon>
        <taxon>Culicoidea</taxon>
        <taxon>Culicidae</taxon>
        <taxon>Anophelinae</taxon>
        <taxon>Anopheles</taxon>
    </lineage>
</organism>
<gene>
    <name evidence="2" type="ORF">ZHAS_00022248</name>
</gene>
<keyword evidence="4" id="KW-1185">Reference proteome</keyword>
<evidence type="ECO:0000313" key="4">
    <source>
        <dbReference type="Proteomes" id="UP000030765"/>
    </source>
</evidence>
<feature type="region of interest" description="Disordered" evidence="1">
    <location>
        <begin position="29"/>
        <end position="53"/>
    </location>
</feature>
<evidence type="ECO:0000313" key="3">
    <source>
        <dbReference type="EnsemblMetazoa" id="ASIC022248-PA"/>
    </source>
</evidence>
<evidence type="ECO:0000313" key="2">
    <source>
        <dbReference type="EMBL" id="KFB53995.1"/>
    </source>
</evidence>
<evidence type="ECO:0000256" key="1">
    <source>
        <dbReference type="SAM" id="MobiDB-lite"/>
    </source>
</evidence>
<accession>A0A084WUV1</accession>
<dbReference type="AlphaFoldDB" id="A0A084WUV1"/>
<dbReference type="VEuPathDB" id="VectorBase:ASIC022248"/>
<reference evidence="3" key="2">
    <citation type="submission" date="2020-05" db="UniProtKB">
        <authorList>
            <consortium name="EnsemblMetazoa"/>
        </authorList>
    </citation>
    <scope>IDENTIFICATION</scope>
</reference>
<dbReference type="EMBL" id="KE525423">
    <property type="protein sequence ID" value="KFB53995.1"/>
    <property type="molecule type" value="Genomic_DNA"/>
</dbReference>